<sequence length="111" mass="13048">MMVDSTDDQDKHARDEEGHQRERKGTEPRKRSDETEPPHDQDDQLGDLDAALDDHDYPTTVDELVTAYGDREVESKRDWKSIEEVFAPIDNETYDSADEVRQRILRLLYRE</sequence>
<feature type="compositionally biased region" description="Basic and acidic residues" evidence="1">
    <location>
        <begin position="8"/>
        <end position="42"/>
    </location>
</feature>
<gene>
    <name evidence="2" type="ORF">MW046_14085</name>
</gene>
<protein>
    <recommendedName>
        <fullName evidence="4">DUF2795 domain-containing protein</fullName>
    </recommendedName>
</protein>
<dbReference type="Pfam" id="PF19102">
    <property type="entry name" value="DUF5789"/>
    <property type="match status" value="1"/>
</dbReference>
<dbReference type="InterPro" id="IPR043899">
    <property type="entry name" value="DUF5789"/>
</dbReference>
<evidence type="ECO:0000313" key="3">
    <source>
        <dbReference type="Proteomes" id="UP000831768"/>
    </source>
</evidence>
<keyword evidence="3" id="KW-1185">Reference proteome</keyword>
<evidence type="ECO:0000313" key="2">
    <source>
        <dbReference type="EMBL" id="UPM44552.1"/>
    </source>
</evidence>
<dbReference type="KEGG" id="haad:MW046_14085"/>
<dbReference type="AlphaFoldDB" id="A0A8U0A651"/>
<dbReference type="EMBL" id="CP096020">
    <property type="protein sequence ID" value="UPM44552.1"/>
    <property type="molecule type" value="Genomic_DNA"/>
</dbReference>
<proteinExistence type="predicted"/>
<organism evidence="2 3">
    <name type="scientific">Halocatena salina</name>
    <dbReference type="NCBI Taxonomy" id="2934340"/>
    <lineage>
        <taxon>Archaea</taxon>
        <taxon>Methanobacteriati</taxon>
        <taxon>Methanobacteriota</taxon>
        <taxon>Stenosarchaea group</taxon>
        <taxon>Halobacteria</taxon>
        <taxon>Halobacteriales</taxon>
        <taxon>Natronomonadaceae</taxon>
        <taxon>Halocatena</taxon>
    </lineage>
</organism>
<feature type="region of interest" description="Disordered" evidence="1">
    <location>
        <begin position="1"/>
        <end position="54"/>
    </location>
</feature>
<geneLocation type="plasmid" evidence="2 3">
    <name>unnamed1</name>
</geneLocation>
<reference evidence="2" key="1">
    <citation type="submission" date="2022-04" db="EMBL/GenBank/DDBJ databases">
        <title>Halocatena sp. nov., isolated from a salt lake.</title>
        <authorList>
            <person name="Cui H.-L."/>
        </authorList>
    </citation>
    <scope>NUCLEOTIDE SEQUENCE</scope>
    <source>
        <strain evidence="2">AD-1</strain>
        <plasmid evidence="2">unnamed1</plasmid>
    </source>
</reference>
<evidence type="ECO:0000256" key="1">
    <source>
        <dbReference type="SAM" id="MobiDB-lite"/>
    </source>
</evidence>
<name>A0A8U0A651_9EURY</name>
<accession>A0A8U0A651</accession>
<evidence type="ECO:0008006" key="4">
    <source>
        <dbReference type="Google" id="ProtNLM"/>
    </source>
</evidence>
<dbReference type="Proteomes" id="UP000831768">
    <property type="component" value="Plasmid unnamed1"/>
</dbReference>
<keyword evidence="2" id="KW-0614">Plasmid</keyword>